<dbReference type="AlphaFoldDB" id="A0A8H7D8I2"/>
<reference evidence="1" key="1">
    <citation type="submission" date="2020-05" db="EMBL/GenBank/DDBJ databases">
        <title>Mycena genomes resolve the evolution of fungal bioluminescence.</title>
        <authorList>
            <person name="Tsai I.J."/>
        </authorList>
    </citation>
    <scope>NUCLEOTIDE SEQUENCE</scope>
    <source>
        <strain evidence="1">CCC161011</strain>
    </source>
</reference>
<sequence length="267" mass="30446">MHPAVQMKSLERLPFSIRRIASLACHSTTSLEILERVKDSMASTNLSPAQRIAFLPVFLSHLDPAQIPTPEQLERFHPEIRVTIELDDWEDGGHRQACRPYTGLCLTELSHPKLVVRERAFIRFLVHADYEKYLRSICAKQVTFMAENPTCTLLLTLLNYGKGSVEIEVHSAIDSPLAVALWDWDPEWQDMVVRAMQSDGKLQLHIVQVYHGPRIQRWAVPLRCDSSAIVRGLRKLALTLPTDHTEEQVIEGIDSIRRAHPNVTEIH</sequence>
<organism evidence="1 2">
    <name type="scientific">Mycena venus</name>
    <dbReference type="NCBI Taxonomy" id="2733690"/>
    <lineage>
        <taxon>Eukaryota</taxon>
        <taxon>Fungi</taxon>
        <taxon>Dikarya</taxon>
        <taxon>Basidiomycota</taxon>
        <taxon>Agaricomycotina</taxon>
        <taxon>Agaricomycetes</taxon>
        <taxon>Agaricomycetidae</taxon>
        <taxon>Agaricales</taxon>
        <taxon>Marasmiineae</taxon>
        <taxon>Mycenaceae</taxon>
        <taxon>Mycena</taxon>
    </lineage>
</organism>
<evidence type="ECO:0000313" key="2">
    <source>
        <dbReference type="Proteomes" id="UP000620124"/>
    </source>
</evidence>
<keyword evidence="2" id="KW-1185">Reference proteome</keyword>
<comment type="caution">
    <text evidence="1">The sequence shown here is derived from an EMBL/GenBank/DDBJ whole genome shotgun (WGS) entry which is preliminary data.</text>
</comment>
<proteinExistence type="predicted"/>
<accession>A0A8H7D8I2</accession>
<protein>
    <submittedName>
        <fullName evidence="1">Uncharacterized protein</fullName>
    </submittedName>
</protein>
<evidence type="ECO:0000313" key="1">
    <source>
        <dbReference type="EMBL" id="KAF7362788.1"/>
    </source>
</evidence>
<dbReference type="EMBL" id="JACAZI010000004">
    <property type="protein sequence ID" value="KAF7362788.1"/>
    <property type="molecule type" value="Genomic_DNA"/>
</dbReference>
<dbReference type="OrthoDB" id="3044657at2759"/>
<dbReference type="Proteomes" id="UP000620124">
    <property type="component" value="Unassembled WGS sequence"/>
</dbReference>
<gene>
    <name evidence="1" type="ORF">MVEN_00628500</name>
</gene>
<name>A0A8H7D8I2_9AGAR</name>